<keyword evidence="4" id="KW-0862">Zinc</keyword>
<keyword evidence="1" id="KW-0479">Metal-binding</keyword>
<dbReference type="SMART" id="SM00355">
    <property type="entry name" value="ZnF_C2H2"/>
    <property type="match status" value="3"/>
</dbReference>
<feature type="compositionally biased region" description="Low complexity" evidence="8">
    <location>
        <begin position="145"/>
        <end position="154"/>
    </location>
</feature>
<sequence length="411" mass="45585">MMSQASSSRSGRDGSMELKTERKDNGMEEAEVEDDADAVKEEEEVEGHTTTNAHLDAGNSSDLEIVVGIDEDHIKFLTSMHSGDEEPPHNGHHPDGAGTLRMASARASATTAERRSGSGSVGGLAGQNGGARPAAHKLTHRKQHQQQQQLPGLLHHSHRLNGIFNGNGKAPRRRMPGVETGNGAANRRPPHLTFTDDSADDEDDDEDDEDSDEEDDDDSDDEDDDEDVMAEAATILSKTAQQRSAASAEARRYQCDLCPRAFARPDYLRYHMRTHEKSNSFECKLCFSIFASDPAFAHHIRTEHAGMGLADALPPVPESEASRVICTYCDRTFADADQRRDICVYHAKIILKIYPLFIAAHLRMLERLFLSRKQNFTCVLTSFHLHIVQFMGWLLGKYFSLLGIIFIQTSL</sequence>
<accession>W5JWL6</accession>
<name>W5JWL6_ANODA</name>
<feature type="transmembrane region" description="Helical" evidence="9">
    <location>
        <begin position="385"/>
        <end position="407"/>
    </location>
</feature>
<reference evidence="11" key="3">
    <citation type="journal article" date="2013" name="Nucleic Acids Res.">
        <title>The genome of Anopheles darlingi, the main neotropical malaria vector.</title>
        <authorList>
            <person name="Marinotti O."/>
            <person name="Cerqueira G.C."/>
            <person name="de Almeida L.G."/>
            <person name="Ferro M.I."/>
            <person name="Loreto E.L."/>
            <person name="Zaha A."/>
            <person name="Teixeira S.M."/>
            <person name="Wespiser A.R."/>
            <person name="Almeida E Silva A."/>
            <person name="Schlindwein A.D."/>
            <person name="Pacheco A.C."/>
            <person name="Silva A.L."/>
            <person name="Graveley B.R."/>
            <person name="Walenz B.P."/>
            <person name="Lima Bde A."/>
            <person name="Ribeiro C.A."/>
            <person name="Nunes-Silva C.G."/>
            <person name="de Carvalho C.R."/>
            <person name="Soares C.M."/>
            <person name="de Menezes C.B."/>
            <person name="Matiolli C."/>
            <person name="Caffrey D."/>
            <person name="Araujo D.A."/>
            <person name="de Oliveira D.M."/>
            <person name="Golenbock D."/>
            <person name="Grisard E.C."/>
            <person name="Fantinatti-Garboggini F."/>
            <person name="de Carvalho F.M."/>
            <person name="Barcellos F.G."/>
            <person name="Prosdocimi F."/>
            <person name="May G."/>
            <person name="Azevedo Junior G.M."/>
            <person name="Guimaraes G.M."/>
            <person name="Goldman G.H."/>
            <person name="Padilha I.Q."/>
            <person name="Batista Jda S."/>
            <person name="Ferro J.A."/>
            <person name="Ribeiro J.M."/>
            <person name="Fietto J.L."/>
            <person name="Dabbas K.M."/>
            <person name="Cerdeira L."/>
            <person name="Agnez-Lima L.F."/>
            <person name="Brocchi M."/>
            <person name="de Carvalho M.O."/>
            <person name="Teixeira Mde M."/>
            <person name="Diniz Maia Mde M."/>
            <person name="Goldman M.H."/>
            <person name="Cruz Schneider M.P."/>
            <person name="Felipe M.S."/>
            <person name="Hungria M."/>
            <person name="Nicolas M.F."/>
            <person name="Pereira M."/>
            <person name="Montes M.A."/>
            <person name="Cantao M.E."/>
            <person name="Vincentz M."/>
            <person name="Rafael M.S."/>
            <person name="Silverman N."/>
            <person name="Stoco P.H."/>
            <person name="Souza R.C."/>
            <person name="Vicentini R."/>
            <person name="Gazzinelli R.T."/>
            <person name="Neves Rde O."/>
            <person name="Silva R."/>
            <person name="Astolfi-Filho S."/>
            <person name="Maciel T.E."/>
            <person name="Urmenyi T.P."/>
            <person name="Tadei W.P."/>
            <person name="Camargo E.P."/>
            <person name="de Vasconcelos A.T."/>
        </authorList>
    </citation>
    <scope>NUCLEOTIDE SEQUENCE</scope>
</reference>
<evidence type="ECO:0000313" key="13">
    <source>
        <dbReference type="Proteomes" id="UP000000673"/>
    </source>
</evidence>
<keyword evidence="2" id="KW-0677">Repeat</keyword>
<evidence type="ECO:0000256" key="3">
    <source>
        <dbReference type="ARBA" id="ARBA00022771"/>
    </source>
</evidence>
<evidence type="ECO:0000259" key="10">
    <source>
        <dbReference type="PROSITE" id="PS50157"/>
    </source>
</evidence>
<keyword evidence="3 7" id="KW-0863">Zinc-finger</keyword>
<evidence type="ECO:0000313" key="12">
    <source>
        <dbReference type="EnsemblMetazoa" id="ADAC000079-PA"/>
    </source>
</evidence>
<dbReference type="Pfam" id="PF00096">
    <property type="entry name" value="zf-C2H2"/>
    <property type="match status" value="1"/>
</dbReference>
<organism evidence="11">
    <name type="scientific">Anopheles darlingi</name>
    <name type="common">Mosquito</name>
    <dbReference type="NCBI Taxonomy" id="43151"/>
    <lineage>
        <taxon>Eukaryota</taxon>
        <taxon>Metazoa</taxon>
        <taxon>Ecdysozoa</taxon>
        <taxon>Arthropoda</taxon>
        <taxon>Hexapoda</taxon>
        <taxon>Insecta</taxon>
        <taxon>Pterygota</taxon>
        <taxon>Neoptera</taxon>
        <taxon>Endopterygota</taxon>
        <taxon>Diptera</taxon>
        <taxon>Nematocera</taxon>
        <taxon>Culicoidea</taxon>
        <taxon>Culicidae</taxon>
        <taxon>Anophelinae</taxon>
        <taxon>Anopheles</taxon>
    </lineage>
</organism>
<feature type="compositionally biased region" description="Basic and acidic residues" evidence="8">
    <location>
        <begin position="82"/>
        <end position="95"/>
    </location>
</feature>
<keyword evidence="9" id="KW-1133">Transmembrane helix</keyword>
<dbReference type="InterPro" id="IPR036236">
    <property type="entry name" value="Znf_C2H2_sf"/>
</dbReference>
<protein>
    <recommendedName>
        <fullName evidence="10">C2H2-type domain-containing protein</fullName>
    </recommendedName>
</protein>
<reference evidence="11" key="2">
    <citation type="submission" date="2010-05" db="EMBL/GenBank/DDBJ databases">
        <authorList>
            <person name="Almeida L.G."/>
            <person name="Nicolas M.F."/>
            <person name="Souza R.C."/>
            <person name="Vasconcelos A.T.R."/>
        </authorList>
    </citation>
    <scope>NUCLEOTIDE SEQUENCE</scope>
</reference>
<keyword evidence="5" id="KW-0539">Nucleus</keyword>
<feature type="compositionally biased region" description="Basic and acidic residues" evidence="8">
    <location>
        <begin position="10"/>
        <end position="26"/>
    </location>
</feature>
<dbReference type="Proteomes" id="UP000000673">
    <property type="component" value="Unassembled WGS sequence"/>
</dbReference>
<dbReference type="GO" id="GO:0000981">
    <property type="term" value="F:DNA-binding transcription factor activity, RNA polymerase II-specific"/>
    <property type="evidence" value="ECO:0007669"/>
    <property type="project" value="TreeGrafter"/>
</dbReference>
<dbReference type="PANTHER" id="PTHR24388">
    <property type="entry name" value="ZINC FINGER PROTEIN"/>
    <property type="match status" value="1"/>
</dbReference>
<keyword evidence="9" id="KW-0472">Membrane</keyword>
<comment type="similarity">
    <text evidence="6">Belongs to the snail C2H2-type zinc-finger protein family.</text>
</comment>
<reference evidence="12" key="4">
    <citation type="submission" date="2015-06" db="UniProtKB">
        <authorList>
            <consortium name="EnsemblMetazoa"/>
        </authorList>
    </citation>
    <scope>IDENTIFICATION</scope>
</reference>
<dbReference type="FunFam" id="3.30.160.60:FF:000446">
    <property type="entry name" value="Zinc finger protein"/>
    <property type="match status" value="1"/>
</dbReference>
<feature type="compositionally biased region" description="Gly residues" evidence="8">
    <location>
        <begin position="119"/>
        <end position="129"/>
    </location>
</feature>
<keyword evidence="9" id="KW-0812">Transmembrane</keyword>
<evidence type="ECO:0000256" key="5">
    <source>
        <dbReference type="ARBA" id="ARBA00023242"/>
    </source>
</evidence>
<gene>
    <name evidence="11" type="ORF">AND_000079</name>
</gene>
<reference evidence="11 13" key="1">
    <citation type="journal article" date="2010" name="BMC Genomics">
        <title>Combination of measures distinguishes pre-miRNAs from other stem-loops in the genome of the newly sequenced Anopheles darlingi.</title>
        <authorList>
            <person name="Mendes N.D."/>
            <person name="Freitas A.T."/>
            <person name="Vasconcelos A.T."/>
            <person name="Sagot M.F."/>
        </authorList>
    </citation>
    <scope>NUCLEOTIDE SEQUENCE</scope>
</reference>
<dbReference type="PANTHER" id="PTHR24388:SF53">
    <property type="entry name" value="CHORION TRANSCRIPTION FACTOR CF2-RELATED"/>
    <property type="match status" value="1"/>
</dbReference>
<dbReference type="STRING" id="43151.W5JWL6"/>
<dbReference type="EMBL" id="ADMH02000015">
    <property type="protein sequence ID" value="ETN68083.1"/>
    <property type="molecule type" value="Genomic_DNA"/>
</dbReference>
<feature type="transmembrane region" description="Helical" evidence="9">
    <location>
        <begin position="349"/>
        <end position="365"/>
    </location>
</feature>
<feature type="compositionally biased region" description="Polar residues" evidence="8">
    <location>
        <begin position="48"/>
        <end position="59"/>
    </location>
</feature>
<evidence type="ECO:0000256" key="9">
    <source>
        <dbReference type="SAM" id="Phobius"/>
    </source>
</evidence>
<dbReference type="HOGENOM" id="CLU_669427_0_0_1"/>
<dbReference type="InterPro" id="IPR013087">
    <property type="entry name" value="Znf_C2H2_type"/>
</dbReference>
<feature type="region of interest" description="Disordered" evidence="8">
    <location>
        <begin position="80"/>
        <end position="226"/>
    </location>
</feature>
<feature type="compositionally biased region" description="Acidic residues" evidence="8">
    <location>
        <begin position="197"/>
        <end position="226"/>
    </location>
</feature>
<dbReference type="Gene3D" id="3.30.160.60">
    <property type="entry name" value="Classic Zinc Finger"/>
    <property type="match status" value="1"/>
</dbReference>
<dbReference type="EnsemblMetazoa" id="ADAC000079-RA">
    <property type="protein sequence ID" value="ADAC000079-PA"/>
    <property type="gene ID" value="ADAC000079"/>
</dbReference>
<feature type="compositionally biased region" description="Basic residues" evidence="8">
    <location>
        <begin position="134"/>
        <end position="144"/>
    </location>
</feature>
<dbReference type="PROSITE" id="PS00028">
    <property type="entry name" value="ZINC_FINGER_C2H2_1"/>
    <property type="match status" value="2"/>
</dbReference>
<evidence type="ECO:0000256" key="2">
    <source>
        <dbReference type="ARBA" id="ARBA00022737"/>
    </source>
</evidence>
<dbReference type="VEuPathDB" id="VectorBase:ADAR2_012074"/>
<evidence type="ECO:0000256" key="4">
    <source>
        <dbReference type="ARBA" id="ARBA00022833"/>
    </source>
</evidence>
<evidence type="ECO:0000256" key="7">
    <source>
        <dbReference type="PROSITE-ProRule" id="PRU00042"/>
    </source>
</evidence>
<evidence type="ECO:0000313" key="11">
    <source>
        <dbReference type="EMBL" id="ETN68083.1"/>
    </source>
</evidence>
<evidence type="ECO:0000256" key="8">
    <source>
        <dbReference type="SAM" id="MobiDB-lite"/>
    </source>
</evidence>
<dbReference type="SUPFAM" id="SSF57667">
    <property type="entry name" value="beta-beta-alpha zinc fingers"/>
    <property type="match status" value="1"/>
</dbReference>
<dbReference type="VEuPathDB" id="VectorBase:ADAC000079"/>
<dbReference type="GO" id="GO:0000978">
    <property type="term" value="F:RNA polymerase II cis-regulatory region sequence-specific DNA binding"/>
    <property type="evidence" value="ECO:0007669"/>
    <property type="project" value="TreeGrafter"/>
</dbReference>
<feature type="region of interest" description="Disordered" evidence="8">
    <location>
        <begin position="1"/>
        <end position="59"/>
    </location>
</feature>
<evidence type="ECO:0000256" key="6">
    <source>
        <dbReference type="ARBA" id="ARBA00037948"/>
    </source>
</evidence>
<dbReference type="PROSITE" id="PS50157">
    <property type="entry name" value="ZINC_FINGER_C2H2_2"/>
    <property type="match status" value="2"/>
</dbReference>
<dbReference type="AlphaFoldDB" id="W5JWL6"/>
<feature type="domain" description="C2H2-type" evidence="10">
    <location>
        <begin position="281"/>
        <end position="306"/>
    </location>
</feature>
<proteinExistence type="inferred from homology"/>
<dbReference type="GO" id="GO:0005634">
    <property type="term" value="C:nucleus"/>
    <property type="evidence" value="ECO:0007669"/>
    <property type="project" value="UniProtKB-ARBA"/>
</dbReference>
<evidence type="ECO:0000256" key="1">
    <source>
        <dbReference type="ARBA" id="ARBA00022723"/>
    </source>
</evidence>
<dbReference type="GO" id="GO:0008270">
    <property type="term" value="F:zinc ion binding"/>
    <property type="evidence" value="ECO:0007669"/>
    <property type="project" value="UniProtKB-KW"/>
</dbReference>
<feature type="domain" description="C2H2-type" evidence="10">
    <location>
        <begin position="253"/>
        <end position="280"/>
    </location>
</feature>
<feature type="compositionally biased region" description="Acidic residues" evidence="8">
    <location>
        <begin position="27"/>
        <end position="45"/>
    </location>
</feature>
<keyword evidence="13" id="KW-1185">Reference proteome</keyword>
<dbReference type="InterPro" id="IPR050527">
    <property type="entry name" value="Snail/Krueppel_Znf"/>
</dbReference>